<dbReference type="EMBL" id="FOPY01000004">
    <property type="protein sequence ID" value="SFH46926.1"/>
    <property type="molecule type" value="Genomic_DNA"/>
</dbReference>
<keyword evidence="3" id="KW-0408">Iron</keyword>
<evidence type="ECO:0000256" key="1">
    <source>
        <dbReference type="ARBA" id="ARBA00022714"/>
    </source>
</evidence>
<dbReference type="GO" id="GO:0051213">
    <property type="term" value="F:dioxygenase activity"/>
    <property type="evidence" value="ECO:0007669"/>
    <property type="project" value="UniProtKB-KW"/>
</dbReference>
<feature type="domain" description="Rieske" evidence="5">
    <location>
        <begin position="22"/>
        <end position="119"/>
    </location>
</feature>
<gene>
    <name evidence="6" type="ORF">SAMN04487959_104242</name>
</gene>
<dbReference type="GO" id="GO:0051537">
    <property type="term" value="F:2 iron, 2 sulfur cluster binding"/>
    <property type="evidence" value="ECO:0007669"/>
    <property type="project" value="UniProtKB-KW"/>
</dbReference>
<keyword evidence="6" id="KW-0223">Dioxygenase</keyword>
<dbReference type="SUPFAM" id="SSF50022">
    <property type="entry name" value="ISP domain"/>
    <property type="match status" value="1"/>
</dbReference>
<accession>A0A1I3AAS1</accession>
<keyword evidence="1" id="KW-0001">2Fe-2S</keyword>
<dbReference type="Gene3D" id="2.102.10.10">
    <property type="entry name" value="Rieske [2Fe-2S] iron-sulphur domain"/>
    <property type="match status" value="1"/>
</dbReference>
<keyword evidence="2" id="KW-0479">Metal-binding</keyword>
<organism evidence="6 7">
    <name type="scientific">Modicisalibacter xianhensis</name>
    <dbReference type="NCBI Taxonomy" id="442341"/>
    <lineage>
        <taxon>Bacteria</taxon>
        <taxon>Pseudomonadati</taxon>
        <taxon>Pseudomonadota</taxon>
        <taxon>Gammaproteobacteria</taxon>
        <taxon>Oceanospirillales</taxon>
        <taxon>Halomonadaceae</taxon>
        <taxon>Modicisalibacter</taxon>
    </lineage>
</organism>
<dbReference type="GO" id="GO:0046872">
    <property type="term" value="F:metal ion binding"/>
    <property type="evidence" value="ECO:0007669"/>
    <property type="project" value="UniProtKB-KW"/>
</dbReference>
<dbReference type="InterPro" id="IPR017941">
    <property type="entry name" value="Rieske_2Fe-2S"/>
</dbReference>
<dbReference type="InterPro" id="IPR036922">
    <property type="entry name" value="Rieske_2Fe-2S_sf"/>
</dbReference>
<evidence type="ECO:0000256" key="2">
    <source>
        <dbReference type="ARBA" id="ARBA00022723"/>
    </source>
</evidence>
<keyword evidence="6" id="KW-0560">Oxidoreductase</keyword>
<dbReference type="RefSeq" id="WP_092844800.1">
    <property type="nucleotide sequence ID" value="NZ_FOPY01000004.1"/>
</dbReference>
<keyword evidence="7" id="KW-1185">Reference proteome</keyword>
<evidence type="ECO:0000313" key="7">
    <source>
        <dbReference type="Proteomes" id="UP000199040"/>
    </source>
</evidence>
<proteinExistence type="predicted"/>
<name>A0A1I3AAS1_9GAMM</name>
<reference evidence="6 7" key="1">
    <citation type="submission" date="2016-10" db="EMBL/GenBank/DDBJ databases">
        <authorList>
            <person name="de Groot N.N."/>
        </authorList>
    </citation>
    <scope>NUCLEOTIDE SEQUENCE [LARGE SCALE GENOMIC DNA]</scope>
    <source>
        <strain evidence="6 7">CGMCC 1.6848</strain>
    </source>
</reference>
<protein>
    <submittedName>
        <fullName evidence="6">Ferredoxin subunit of nitrite reductase or a ring-hydroxylating dioxygenase</fullName>
    </submittedName>
</protein>
<evidence type="ECO:0000256" key="3">
    <source>
        <dbReference type="ARBA" id="ARBA00023004"/>
    </source>
</evidence>
<dbReference type="AlphaFoldDB" id="A0A1I3AAS1"/>
<sequence>MAWDSYKSAPPRGTRLLESHQLEVDGVHSLSVTSDNGTFPVLLVKAREGIHAYVNACPHQYLPLDQRSENILSSDGELIRCSNHDAAFRVSDGEGVEGLGLGDCLDAIPVHVDDQGWIVIGEASP</sequence>
<evidence type="ECO:0000256" key="4">
    <source>
        <dbReference type="ARBA" id="ARBA00023014"/>
    </source>
</evidence>
<dbReference type="Pfam" id="PF00355">
    <property type="entry name" value="Rieske"/>
    <property type="match status" value="1"/>
</dbReference>
<dbReference type="STRING" id="442341.SAMN04487959_104242"/>
<dbReference type="PROSITE" id="PS51296">
    <property type="entry name" value="RIESKE"/>
    <property type="match status" value="1"/>
</dbReference>
<dbReference type="Proteomes" id="UP000199040">
    <property type="component" value="Unassembled WGS sequence"/>
</dbReference>
<keyword evidence="4" id="KW-0411">Iron-sulfur</keyword>
<evidence type="ECO:0000313" key="6">
    <source>
        <dbReference type="EMBL" id="SFH46926.1"/>
    </source>
</evidence>
<evidence type="ECO:0000259" key="5">
    <source>
        <dbReference type="PROSITE" id="PS51296"/>
    </source>
</evidence>